<dbReference type="EnsemblPlants" id="Kaladp0040s0326.1.v1.1">
    <property type="protein sequence ID" value="Kaladp0040s0326.1.v1.1.CDS.1"/>
    <property type="gene ID" value="Kaladp0040s0326.v1.1"/>
</dbReference>
<organism evidence="1 2">
    <name type="scientific">Kalanchoe fedtschenkoi</name>
    <name type="common">Lavender scallops</name>
    <name type="synonym">South American air plant</name>
    <dbReference type="NCBI Taxonomy" id="63787"/>
    <lineage>
        <taxon>Eukaryota</taxon>
        <taxon>Viridiplantae</taxon>
        <taxon>Streptophyta</taxon>
        <taxon>Embryophyta</taxon>
        <taxon>Tracheophyta</taxon>
        <taxon>Spermatophyta</taxon>
        <taxon>Magnoliopsida</taxon>
        <taxon>eudicotyledons</taxon>
        <taxon>Gunneridae</taxon>
        <taxon>Pentapetalae</taxon>
        <taxon>Saxifragales</taxon>
        <taxon>Crassulaceae</taxon>
        <taxon>Kalanchoe</taxon>
    </lineage>
</organism>
<dbReference type="AlphaFoldDB" id="A0A7N0TNZ0"/>
<dbReference type="Proteomes" id="UP000594263">
    <property type="component" value="Unplaced"/>
</dbReference>
<sequence length="126" mass="13686">MNSFPLNCSSAHSPASLQHSSSCSASAAASRPCSSRSLALIKLHLAVKTLMEAERRSIEEILRNKFAGLAVGAGSDSKDGAFRFSTRLGAIVKLTKWKVGSAFDSRSNDFLFVLFLRPPFVIVEFY</sequence>
<dbReference type="Gramene" id="Kaladp0040s0326.1.v1.1">
    <property type="protein sequence ID" value="Kaladp0040s0326.1.v1.1.CDS.1"/>
    <property type="gene ID" value="Kaladp0040s0326.v1.1"/>
</dbReference>
<proteinExistence type="predicted"/>
<keyword evidence="2" id="KW-1185">Reference proteome</keyword>
<evidence type="ECO:0000313" key="2">
    <source>
        <dbReference type="Proteomes" id="UP000594263"/>
    </source>
</evidence>
<accession>A0A7N0TNZ0</accession>
<protein>
    <submittedName>
        <fullName evidence="1">Uncharacterized protein</fullName>
    </submittedName>
</protein>
<name>A0A7N0TNZ0_KALFE</name>
<evidence type="ECO:0000313" key="1">
    <source>
        <dbReference type="EnsemblPlants" id="Kaladp0040s0326.1.v1.1.CDS.1"/>
    </source>
</evidence>
<reference evidence="1" key="1">
    <citation type="submission" date="2021-01" db="UniProtKB">
        <authorList>
            <consortium name="EnsemblPlants"/>
        </authorList>
    </citation>
    <scope>IDENTIFICATION</scope>
</reference>